<dbReference type="Pfam" id="PF00392">
    <property type="entry name" value="GntR"/>
    <property type="match status" value="1"/>
</dbReference>
<dbReference type="InterPro" id="IPR036388">
    <property type="entry name" value="WH-like_DNA-bd_sf"/>
</dbReference>
<comment type="caution">
    <text evidence="5">The sequence shown here is derived from an EMBL/GenBank/DDBJ whole genome shotgun (WGS) entry which is preliminary data.</text>
</comment>
<proteinExistence type="predicted"/>
<dbReference type="PRINTS" id="PR00035">
    <property type="entry name" value="HTHGNTR"/>
</dbReference>
<dbReference type="InterPro" id="IPR036390">
    <property type="entry name" value="WH_DNA-bd_sf"/>
</dbReference>
<keyword evidence="2" id="KW-0238">DNA-binding</keyword>
<feature type="domain" description="HTH gntR-type" evidence="4">
    <location>
        <begin position="10"/>
        <end position="78"/>
    </location>
</feature>
<keyword evidence="6" id="KW-1185">Reference proteome</keyword>
<dbReference type="CDD" id="cd07377">
    <property type="entry name" value="WHTH_GntR"/>
    <property type="match status" value="1"/>
</dbReference>
<gene>
    <name evidence="5" type="ORF">M3202_11945</name>
</gene>
<evidence type="ECO:0000256" key="1">
    <source>
        <dbReference type="ARBA" id="ARBA00023015"/>
    </source>
</evidence>
<accession>A0A9X2DPN9</accession>
<evidence type="ECO:0000259" key="4">
    <source>
        <dbReference type="PROSITE" id="PS50949"/>
    </source>
</evidence>
<dbReference type="Proteomes" id="UP001139179">
    <property type="component" value="Unassembled WGS sequence"/>
</dbReference>
<dbReference type="InterPro" id="IPR008920">
    <property type="entry name" value="TF_FadR/GntR_C"/>
</dbReference>
<dbReference type="PROSITE" id="PS50949">
    <property type="entry name" value="HTH_GNTR"/>
    <property type="match status" value="1"/>
</dbReference>
<evidence type="ECO:0000256" key="3">
    <source>
        <dbReference type="ARBA" id="ARBA00023163"/>
    </source>
</evidence>
<evidence type="ECO:0000256" key="2">
    <source>
        <dbReference type="ARBA" id="ARBA00023125"/>
    </source>
</evidence>
<evidence type="ECO:0000313" key="6">
    <source>
        <dbReference type="Proteomes" id="UP001139179"/>
    </source>
</evidence>
<keyword evidence="1" id="KW-0805">Transcription regulation</keyword>
<dbReference type="RefSeq" id="WP_251223553.1">
    <property type="nucleotide sequence ID" value="NZ_JAMBOL010000009.1"/>
</dbReference>
<dbReference type="InterPro" id="IPR011711">
    <property type="entry name" value="GntR_C"/>
</dbReference>
<dbReference type="SMART" id="SM00895">
    <property type="entry name" value="FCD"/>
    <property type="match status" value="1"/>
</dbReference>
<dbReference type="Gene3D" id="1.20.120.530">
    <property type="entry name" value="GntR ligand-binding domain-like"/>
    <property type="match status" value="1"/>
</dbReference>
<dbReference type="PANTHER" id="PTHR43537:SF5">
    <property type="entry name" value="UXU OPERON TRANSCRIPTIONAL REGULATOR"/>
    <property type="match status" value="1"/>
</dbReference>
<evidence type="ECO:0000313" key="5">
    <source>
        <dbReference type="EMBL" id="MCM3714791.1"/>
    </source>
</evidence>
<keyword evidence="3" id="KW-0804">Transcription</keyword>
<dbReference type="PANTHER" id="PTHR43537">
    <property type="entry name" value="TRANSCRIPTIONAL REGULATOR, GNTR FAMILY"/>
    <property type="match status" value="1"/>
</dbReference>
<protein>
    <submittedName>
        <fullName evidence="5">FadR family transcriptional regulator</fullName>
    </submittedName>
</protein>
<dbReference type="AlphaFoldDB" id="A0A9X2DPN9"/>
<dbReference type="EMBL" id="JAMBOL010000009">
    <property type="protein sequence ID" value="MCM3714791.1"/>
    <property type="molecule type" value="Genomic_DNA"/>
</dbReference>
<dbReference type="GO" id="GO:0003700">
    <property type="term" value="F:DNA-binding transcription factor activity"/>
    <property type="evidence" value="ECO:0007669"/>
    <property type="project" value="InterPro"/>
</dbReference>
<dbReference type="InterPro" id="IPR000524">
    <property type="entry name" value="Tscrpt_reg_HTH_GntR"/>
</dbReference>
<dbReference type="SUPFAM" id="SSF48008">
    <property type="entry name" value="GntR ligand-binding domain-like"/>
    <property type="match status" value="1"/>
</dbReference>
<dbReference type="SUPFAM" id="SSF46785">
    <property type="entry name" value="Winged helix' DNA-binding domain"/>
    <property type="match status" value="1"/>
</dbReference>
<dbReference type="SMART" id="SM00345">
    <property type="entry name" value="HTH_GNTR"/>
    <property type="match status" value="1"/>
</dbReference>
<organism evidence="5 6">
    <name type="scientific">Halalkalibacter oceani</name>
    <dbReference type="NCBI Taxonomy" id="1653776"/>
    <lineage>
        <taxon>Bacteria</taxon>
        <taxon>Bacillati</taxon>
        <taxon>Bacillota</taxon>
        <taxon>Bacilli</taxon>
        <taxon>Bacillales</taxon>
        <taxon>Bacillaceae</taxon>
        <taxon>Halalkalibacter</taxon>
    </lineage>
</organism>
<dbReference type="GO" id="GO:0003677">
    <property type="term" value="F:DNA binding"/>
    <property type="evidence" value="ECO:0007669"/>
    <property type="project" value="UniProtKB-KW"/>
</dbReference>
<dbReference type="Gene3D" id="1.10.10.10">
    <property type="entry name" value="Winged helix-like DNA-binding domain superfamily/Winged helix DNA-binding domain"/>
    <property type="match status" value="1"/>
</dbReference>
<sequence length="233" mass="26954">MFFKPIEKKEKLYVKIADQINKAIQEGNFKIGDKLPAEREISAQLGVSRASVREALAVLEIMNIIEIRVGDGSYIKNKASNFDFEIKKMKNSSAYELIEARIHIETLVTKLAIERATEQDIADIEHTVVEMRRLINDEDQLEEFFKYGAMFHTKIAEATHNEILTQIATSLLEQSNHPLWGHLNMKAILNYEVRLHQLQEHEGILEAMKQKDMEKAEEMMAHHLEHLTNLIFD</sequence>
<dbReference type="Pfam" id="PF07729">
    <property type="entry name" value="FCD"/>
    <property type="match status" value="1"/>
</dbReference>
<reference evidence="5" key="1">
    <citation type="submission" date="2022-05" db="EMBL/GenBank/DDBJ databases">
        <title>Comparative Genomics of Spacecraft Associated Microbes.</title>
        <authorList>
            <person name="Tran M.T."/>
            <person name="Wright A."/>
            <person name="Seuylemezian A."/>
            <person name="Eisen J."/>
            <person name="Coil D."/>
        </authorList>
    </citation>
    <scope>NUCLEOTIDE SEQUENCE</scope>
    <source>
        <strain evidence="5">214.1.1</strain>
    </source>
</reference>
<name>A0A9X2DPN9_9BACI</name>